<feature type="transmembrane region" description="Helical" evidence="1">
    <location>
        <begin position="28"/>
        <end position="49"/>
    </location>
</feature>
<dbReference type="PANTHER" id="PTHR34292">
    <property type="entry name" value="OUTER SPORE WALL PROTEIN LDS1"/>
    <property type="match status" value="1"/>
</dbReference>
<dbReference type="Proteomes" id="UP001447188">
    <property type="component" value="Unassembled WGS sequence"/>
</dbReference>
<evidence type="ECO:0000313" key="3">
    <source>
        <dbReference type="Proteomes" id="UP001447188"/>
    </source>
</evidence>
<evidence type="ECO:0008006" key="4">
    <source>
        <dbReference type="Google" id="ProtNLM"/>
    </source>
</evidence>
<dbReference type="EMBL" id="JBBBZM010000060">
    <property type="protein sequence ID" value="KAL0635904.1"/>
    <property type="molecule type" value="Genomic_DNA"/>
</dbReference>
<keyword evidence="1" id="KW-0472">Membrane</keyword>
<keyword evidence="3" id="KW-1185">Reference proteome</keyword>
<keyword evidence="1" id="KW-0812">Transmembrane</keyword>
<evidence type="ECO:0000256" key="1">
    <source>
        <dbReference type="SAM" id="Phobius"/>
    </source>
</evidence>
<protein>
    <recommendedName>
        <fullName evidence="4">Outer spore wall protein RRT8</fullName>
    </recommendedName>
</protein>
<sequence length="253" mass="28922">MLFVTLTLLFAFLYLPQVAILLFFNGPLAWANAAVLVLSEAAAIITFIAENFMTEDKIVDTFDSVLLEEVEEQPTQLRMHVYSLIASTRELHLSRAGSLDKLGRHHVSPYLRFSLRLTLEFLLELPLNLVPLVGPPLFILLQGYHLGPLAHYRYIQINGLPETQKKKFISLNRWRYWLFGLVHVFLQITPVLSIFFLFTSAVGAALWAVEDQKRMFYGTSEYLSANADAAVERERARGWWGWLRRRGGRGPLG</sequence>
<accession>A0ABR3GIZ7</accession>
<keyword evidence="1" id="KW-1133">Transmembrane helix</keyword>
<evidence type="ECO:0000313" key="2">
    <source>
        <dbReference type="EMBL" id="KAL0635904.1"/>
    </source>
</evidence>
<dbReference type="InterPro" id="IPR052786">
    <property type="entry name" value="Spore_wall_assembly"/>
</dbReference>
<name>A0ABR3GIZ7_9PEZI</name>
<organism evidence="2 3">
    <name type="scientific">Discina gigas</name>
    <dbReference type="NCBI Taxonomy" id="1032678"/>
    <lineage>
        <taxon>Eukaryota</taxon>
        <taxon>Fungi</taxon>
        <taxon>Dikarya</taxon>
        <taxon>Ascomycota</taxon>
        <taxon>Pezizomycotina</taxon>
        <taxon>Pezizomycetes</taxon>
        <taxon>Pezizales</taxon>
        <taxon>Discinaceae</taxon>
        <taxon>Discina</taxon>
    </lineage>
</organism>
<gene>
    <name evidence="2" type="ORF">Q9L58_005147</name>
</gene>
<proteinExistence type="predicted"/>
<dbReference type="PANTHER" id="PTHR34292:SF1">
    <property type="entry name" value="OUTER SPORE WALL PROTEIN RRT8"/>
    <property type="match status" value="1"/>
</dbReference>
<comment type="caution">
    <text evidence="2">The sequence shown here is derived from an EMBL/GenBank/DDBJ whole genome shotgun (WGS) entry which is preliminary data.</text>
</comment>
<feature type="transmembrane region" description="Helical" evidence="1">
    <location>
        <begin position="176"/>
        <end position="209"/>
    </location>
</feature>
<reference evidence="2 3" key="1">
    <citation type="submission" date="2024-02" db="EMBL/GenBank/DDBJ databases">
        <title>Discinaceae phylogenomics.</title>
        <authorList>
            <person name="Dirks A.C."/>
            <person name="James T.Y."/>
        </authorList>
    </citation>
    <scope>NUCLEOTIDE SEQUENCE [LARGE SCALE GENOMIC DNA]</scope>
    <source>
        <strain evidence="2 3">ACD0624</strain>
    </source>
</reference>